<dbReference type="AlphaFoldDB" id="A0A8K1LHJ6"/>
<protein>
    <submittedName>
        <fullName evidence="1">Uncharacterized protein</fullName>
    </submittedName>
</protein>
<keyword evidence="2" id="KW-1185">Reference proteome</keyword>
<name>A0A8K1LHJ6_9PASS</name>
<dbReference type="Proteomes" id="UP000796761">
    <property type="component" value="Unassembled WGS sequence"/>
</dbReference>
<evidence type="ECO:0000313" key="1">
    <source>
        <dbReference type="EMBL" id="TRZ13893.1"/>
    </source>
</evidence>
<accession>A0A8K1LHJ6</accession>
<evidence type="ECO:0000313" key="2">
    <source>
        <dbReference type="Proteomes" id="UP000796761"/>
    </source>
</evidence>
<gene>
    <name evidence="1" type="ORF">HGM15179_013218</name>
</gene>
<sequence length="101" mass="11834">MKKAKDILACISNSVISRAGEEIFHLYSAMVRPQLKSCVDFWASCCKKTFEVLKHIQGRTTKLGKGLEHKDYEEWLRGLEWFSLEERKLKEDLIAFYNYNA</sequence>
<dbReference type="EMBL" id="SWJQ01000475">
    <property type="protein sequence ID" value="TRZ13893.1"/>
    <property type="molecule type" value="Genomic_DNA"/>
</dbReference>
<proteinExistence type="predicted"/>
<dbReference type="OrthoDB" id="6764170at2759"/>
<comment type="caution">
    <text evidence="1">The sequence shown here is derived from an EMBL/GenBank/DDBJ whole genome shotgun (WGS) entry which is preliminary data.</text>
</comment>
<reference evidence="1" key="1">
    <citation type="submission" date="2019-04" db="EMBL/GenBank/DDBJ databases">
        <title>Genome assembly of Zosterops borbonicus 15179.</title>
        <authorList>
            <person name="Leroy T."/>
            <person name="Anselmetti Y."/>
            <person name="Tilak M.-K."/>
            <person name="Nabholz B."/>
        </authorList>
    </citation>
    <scope>NUCLEOTIDE SEQUENCE</scope>
    <source>
        <strain evidence="1">HGM_15179</strain>
        <tissue evidence="1">Muscle</tissue>
    </source>
</reference>
<organism evidence="1 2">
    <name type="scientific">Zosterops borbonicus</name>
    <dbReference type="NCBI Taxonomy" id="364589"/>
    <lineage>
        <taxon>Eukaryota</taxon>
        <taxon>Metazoa</taxon>
        <taxon>Chordata</taxon>
        <taxon>Craniata</taxon>
        <taxon>Vertebrata</taxon>
        <taxon>Euteleostomi</taxon>
        <taxon>Archelosauria</taxon>
        <taxon>Archosauria</taxon>
        <taxon>Dinosauria</taxon>
        <taxon>Saurischia</taxon>
        <taxon>Theropoda</taxon>
        <taxon>Coelurosauria</taxon>
        <taxon>Aves</taxon>
        <taxon>Neognathae</taxon>
        <taxon>Neoaves</taxon>
        <taxon>Telluraves</taxon>
        <taxon>Australaves</taxon>
        <taxon>Passeriformes</taxon>
        <taxon>Sylvioidea</taxon>
        <taxon>Zosteropidae</taxon>
        <taxon>Zosterops</taxon>
    </lineage>
</organism>